<feature type="transmembrane region" description="Helical" evidence="1">
    <location>
        <begin position="36"/>
        <end position="58"/>
    </location>
</feature>
<dbReference type="Proteomes" id="UP000626786">
    <property type="component" value="Unassembled WGS sequence"/>
</dbReference>
<keyword evidence="3" id="KW-1185">Reference proteome</keyword>
<name>A0ABR8U9H8_9BACL</name>
<organism evidence="2 3">
    <name type="scientific">Sporosarcina quadrami</name>
    <dbReference type="NCBI Taxonomy" id="2762234"/>
    <lineage>
        <taxon>Bacteria</taxon>
        <taxon>Bacillati</taxon>
        <taxon>Bacillota</taxon>
        <taxon>Bacilli</taxon>
        <taxon>Bacillales</taxon>
        <taxon>Caryophanaceae</taxon>
        <taxon>Sporosarcina</taxon>
    </lineage>
</organism>
<gene>
    <name evidence="2" type="ORF">H9649_07295</name>
</gene>
<comment type="caution">
    <text evidence="2">The sequence shown here is derived from an EMBL/GenBank/DDBJ whole genome shotgun (WGS) entry which is preliminary data.</text>
</comment>
<sequence>MEKQYSKYSVILIVVGIFIAYMIFPPLNITFGKWSMLAIPTGFVTYLTGIGLGITAFLKKEKGFMKYISLFSLVLGVLYVVFLFAVFGGTI</sequence>
<protein>
    <submittedName>
        <fullName evidence="2">Uncharacterized protein</fullName>
    </submittedName>
</protein>
<keyword evidence="1" id="KW-0472">Membrane</keyword>
<dbReference type="RefSeq" id="WP_191694073.1">
    <property type="nucleotide sequence ID" value="NZ_JACSQN010000005.1"/>
</dbReference>
<reference evidence="2 3" key="1">
    <citation type="submission" date="2020-08" db="EMBL/GenBank/DDBJ databases">
        <title>A Genomic Blueprint of the Chicken Gut Microbiome.</title>
        <authorList>
            <person name="Gilroy R."/>
            <person name="Ravi A."/>
            <person name="Getino M."/>
            <person name="Pursley I."/>
            <person name="Horton D.L."/>
            <person name="Alikhan N.-F."/>
            <person name="Baker D."/>
            <person name="Gharbi K."/>
            <person name="Hall N."/>
            <person name="Watson M."/>
            <person name="Adriaenssens E.M."/>
            <person name="Foster-Nyarko E."/>
            <person name="Jarju S."/>
            <person name="Secka A."/>
            <person name="Antonio M."/>
            <person name="Oren A."/>
            <person name="Chaudhuri R."/>
            <person name="La Ragione R.M."/>
            <person name="Hildebrand F."/>
            <person name="Pallen M.J."/>
        </authorList>
    </citation>
    <scope>NUCLEOTIDE SEQUENCE [LARGE SCALE GENOMIC DNA]</scope>
    <source>
        <strain evidence="2 3">Sa2YVA2</strain>
    </source>
</reference>
<keyword evidence="1" id="KW-1133">Transmembrane helix</keyword>
<evidence type="ECO:0000256" key="1">
    <source>
        <dbReference type="SAM" id="Phobius"/>
    </source>
</evidence>
<feature type="transmembrane region" description="Helical" evidence="1">
    <location>
        <begin position="70"/>
        <end position="89"/>
    </location>
</feature>
<dbReference type="EMBL" id="JACSQN010000005">
    <property type="protein sequence ID" value="MBD7984379.1"/>
    <property type="molecule type" value="Genomic_DNA"/>
</dbReference>
<proteinExistence type="predicted"/>
<feature type="transmembrane region" description="Helical" evidence="1">
    <location>
        <begin position="7"/>
        <end position="24"/>
    </location>
</feature>
<keyword evidence="1" id="KW-0812">Transmembrane</keyword>
<evidence type="ECO:0000313" key="2">
    <source>
        <dbReference type="EMBL" id="MBD7984379.1"/>
    </source>
</evidence>
<accession>A0ABR8U9H8</accession>
<evidence type="ECO:0000313" key="3">
    <source>
        <dbReference type="Proteomes" id="UP000626786"/>
    </source>
</evidence>